<comment type="cofactor">
    <cofactor evidence="1">
        <name>Mg(2+)</name>
        <dbReference type="ChEBI" id="CHEBI:18420"/>
    </cofactor>
</comment>
<evidence type="ECO:0000256" key="9">
    <source>
        <dbReference type="ARBA" id="ARBA00023242"/>
    </source>
</evidence>
<keyword evidence="4" id="KW-0479">Metal-binding</keyword>
<dbReference type="GO" id="GO:0005634">
    <property type="term" value="C:nucleus"/>
    <property type="evidence" value="ECO:0007669"/>
    <property type="project" value="UniProtKB-SubCell"/>
</dbReference>
<dbReference type="SMART" id="SM00279">
    <property type="entry name" value="HhH2"/>
    <property type="match status" value="1"/>
</dbReference>
<evidence type="ECO:0000256" key="8">
    <source>
        <dbReference type="ARBA" id="ARBA00023204"/>
    </source>
</evidence>
<keyword evidence="6" id="KW-0378">Hydrolase</keyword>
<organism evidence="12 13">
    <name type="scientific">Rhodonia placenta</name>
    <dbReference type="NCBI Taxonomy" id="104341"/>
    <lineage>
        <taxon>Eukaryota</taxon>
        <taxon>Fungi</taxon>
        <taxon>Dikarya</taxon>
        <taxon>Basidiomycota</taxon>
        <taxon>Agaricomycotina</taxon>
        <taxon>Agaricomycetes</taxon>
        <taxon>Polyporales</taxon>
        <taxon>Adustoporiaceae</taxon>
        <taxon>Rhodonia</taxon>
    </lineage>
</organism>
<dbReference type="FunFam" id="3.40.50.1010:FF:000002">
    <property type="entry name" value="Exonuclease 1, putative"/>
    <property type="match status" value="1"/>
</dbReference>
<dbReference type="PANTHER" id="PTHR11081">
    <property type="entry name" value="FLAP ENDONUCLEASE FAMILY MEMBER"/>
    <property type="match status" value="1"/>
</dbReference>
<dbReference type="Gene3D" id="1.10.150.20">
    <property type="entry name" value="5' to 3' exonuclease, C-terminal subdomain"/>
    <property type="match status" value="1"/>
</dbReference>
<comment type="caution">
    <text evidence="12">The sequence shown here is derived from an EMBL/GenBank/DDBJ whole genome shotgun (WGS) entry which is preliminary data.</text>
</comment>
<dbReference type="PROSITE" id="PS00842">
    <property type="entry name" value="XPG_2"/>
    <property type="match status" value="1"/>
</dbReference>
<evidence type="ECO:0000256" key="3">
    <source>
        <dbReference type="ARBA" id="ARBA00022722"/>
    </source>
</evidence>
<dbReference type="PRINTS" id="PR00853">
    <property type="entry name" value="XPGRADSUPER"/>
</dbReference>
<feature type="domain" description="XPG N-terminal" evidence="11">
    <location>
        <begin position="1"/>
        <end position="99"/>
    </location>
</feature>
<evidence type="ECO:0000259" key="11">
    <source>
        <dbReference type="SMART" id="SM00485"/>
    </source>
</evidence>
<dbReference type="GO" id="GO:0017108">
    <property type="term" value="F:5'-flap endonuclease activity"/>
    <property type="evidence" value="ECO:0007669"/>
    <property type="project" value="TreeGrafter"/>
</dbReference>
<evidence type="ECO:0000313" key="12">
    <source>
        <dbReference type="EMBL" id="KAF9817037.1"/>
    </source>
</evidence>
<dbReference type="CDD" id="cd09901">
    <property type="entry name" value="H3TH_FEN1-like"/>
    <property type="match status" value="1"/>
</dbReference>
<name>A0A8H7U3A5_9APHY</name>
<keyword evidence="5" id="KW-0227">DNA damage</keyword>
<evidence type="ECO:0000256" key="7">
    <source>
        <dbReference type="ARBA" id="ARBA00022842"/>
    </source>
</evidence>
<evidence type="ECO:0000256" key="1">
    <source>
        <dbReference type="ARBA" id="ARBA00001946"/>
    </source>
</evidence>
<dbReference type="InterPro" id="IPR044752">
    <property type="entry name" value="PIN-like_EXO1"/>
</dbReference>
<evidence type="ECO:0000256" key="5">
    <source>
        <dbReference type="ARBA" id="ARBA00022763"/>
    </source>
</evidence>
<dbReference type="InterPro" id="IPR019974">
    <property type="entry name" value="XPG_CS"/>
</dbReference>
<dbReference type="EMBL" id="JADOXO010000048">
    <property type="protein sequence ID" value="KAF9817037.1"/>
    <property type="molecule type" value="Genomic_DNA"/>
</dbReference>
<evidence type="ECO:0000256" key="4">
    <source>
        <dbReference type="ARBA" id="ARBA00022723"/>
    </source>
</evidence>
<evidence type="ECO:0000259" key="10">
    <source>
        <dbReference type="SMART" id="SM00484"/>
    </source>
</evidence>
<reference evidence="12" key="2">
    <citation type="journal article" name="Front. Microbiol.">
        <title>Degradative Capacity of Two Strains of Rhodonia placenta: From Phenotype to Genotype.</title>
        <authorList>
            <person name="Kolle M."/>
            <person name="Horta M.A.C."/>
            <person name="Nowrousian M."/>
            <person name="Ohm R.A."/>
            <person name="Benz J.P."/>
            <person name="Pilgard A."/>
        </authorList>
    </citation>
    <scope>NUCLEOTIDE SEQUENCE</scope>
    <source>
        <strain evidence="12">FPRL280</strain>
    </source>
</reference>
<evidence type="ECO:0000256" key="2">
    <source>
        <dbReference type="ARBA" id="ARBA00004123"/>
    </source>
</evidence>
<dbReference type="InterPro" id="IPR036279">
    <property type="entry name" value="5-3_exonuclease_C_sf"/>
</dbReference>
<gene>
    <name evidence="12" type="ORF">IEO21_03711</name>
</gene>
<dbReference type="GO" id="GO:0046872">
    <property type="term" value="F:metal ion binding"/>
    <property type="evidence" value="ECO:0007669"/>
    <property type="project" value="UniProtKB-KW"/>
</dbReference>
<feature type="domain" description="XPG-I" evidence="10">
    <location>
        <begin position="138"/>
        <end position="210"/>
    </location>
</feature>
<keyword evidence="9" id="KW-0539">Nucleus</keyword>
<dbReference type="GO" id="GO:0008409">
    <property type="term" value="F:5'-3' exonuclease activity"/>
    <property type="evidence" value="ECO:0007669"/>
    <property type="project" value="UniProtKB-ARBA"/>
</dbReference>
<dbReference type="InterPro" id="IPR008918">
    <property type="entry name" value="HhH2"/>
</dbReference>
<evidence type="ECO:0000256" key="6">
    <source>
        <dbReference type="ARBA" id="ARBA00022801"/>
    </source>
</evidence>
<dbReference type="AlphaFoldDB" id="A0A8H7U3A5"/>
<dbReference type="InterPro" id="IPR006086">
    <property type="entry name" value="XPG-I_dom"/>
</dbReference>
<dbReference type="InterPro" id="IPR006084">
    <property type="entry name" value="XPG/Rad2"/>
</dbReference>
<dbReference type="FunFam" id="1.10.150.20:FF:000011">
    <property type="entry name" value="exonuclease 1"/>
    <property type="match status" value="1"/>
</dbReference>
<dbReference type="SUPFAM" id="SSF88723">
    <property type="entry name" value="PIN domain-like"/>
    <property type="match status" value="1"/>
</dbReference>
<dbReference type="GO" id="GO:0006281">
    <property type="term" value="P:DNA repair"/>
    <property type="evidence" value="ECO:0007669"/>
    <property type="project" value="UniProtKB-KW"/>
</dbReference>
<dbReference type="PANTHER" id="PTHR11081:SF65">
    <property type="entry name" value="DNA DAMAGE-INDUCIBLE PROTEIN DIN7-RELATED"/>
    <property type="match status" value="1"/>
</dbReference>
<reference evidence="12" key="1">
    <citation type="submission" date="2020-11" db="EMBL/GenBank/DDBJ databases">
        <authorList>
            <person name="Koelle M."/>
            <person name="Horta M.A.C."/>
            <person name="Nowrousian M."/>
            <person name="Ohm R.A."/>
            <person name="Benz P."/>
            <person name="Pilgard A."/>
        </authorList>
    </citation>
    <scope>NUCLEOTIDE SEQUENCE</scope>
    <source>
        <strain evidence="12">FPRL280</strain>
    </source>
</reference>
<keyword evidence="3" id="KW-0540">Nuclease</keyword>
<sequence length="320" mass="35575">MGISGLLPLLKAIQVNRPLSDFAGQTIAVDAYVWLHKGTYGCAPDLATGKQTTRYIDYAMHRVRLLQHYRIQPYIVFDGGPLPAKKGTEADRKKRRDENLARANVLAAQGKHSQAREYYVKCIDVTPQMAYQFIKALRAESVPYVVAPYEADAQLAYLEHTGLVDGILTEDSDLLVFGCKQVLLKLDVVASTVSCISRSDFASVASGSSGGISLFGWSDLQFRHMAILSGCDYLPSIPGIGLKTAWMLLKKHKTVQNVVRALSLEGKKKVPEGYLEAFQLAEKVFLYQRVYDPTQQMLVHLTNPPNDEEWDAETEAYVGE</sequence>
<comment type="subcellular location">
    <subcellularLocation>
        <location evidence="2">Nucleus</location>
    </subcellularLocation>
</comment>
<dbReference type="Gene3D" id="3.40.50.1010">
    <property type="entry name" value="5'-nuclease"/>
    <property type="match status" value="1"/>
</dbReference>
<dbReference type="Pfam" id="PF00752">
    <property type="entry name" value="XPG_N"/>
    <property type="match status" value="1"/>
</dbReference>
<evidence type="ECO:0008006" key="14">
    <source>
        <dbReference type="Google" id="ProtNLM"/>
    </source>
</evidence>
<keyword evidence="8" id="KW-0234">DNA repair</keyword>
<dbReference type="Proteomes" id="UP000639403">
    <property type="component" value="Unassembled WGS sequence"/>
</dbReference>
<dbReference type="SUPFAM" id="SSF47807">
    <property type="entry name" value="5' to 3' exonuclease, C-terminal subdomain"/>
    <property type="match status" value="1"/>
</dbReference>
<dbReference type="SMART" id="SM00484">
    <property type="entry name" value="XPGI"/>
    <property type="match status" value="1"/>
</dbReference>
<dbReference type="Pfam" id="PF00867">
    <property type="entry name" value="XPG_I"/>
    <property type="match status" value="1"/>
</dbReference>
<keyword evidence="7" id="KW-0460">Magnesium</keyword>
<dbReference type="GO" id="GO:0003677">
    <property type="term" value="F:DNA binding"/>
    <property type="evidence" value="ECO:0007669"/>
    <property type="project" value="InterPro"/>
</dbReference>
<proteinExistence type="predicted"/>
<dbReference type="InterPro" id="IPR029060">
    <property type="entry name" value="PIN-like_dom_sf"/>
</dbReference>
<accession>A0A8H7U3A5</accession>
<dbReference type="CDD" id="cd09857">
    <property type="entry name" value="PIN_EXO1"/>
    <property type="match status" value="1"/>
</dbReference>
<protein>
    <recommendedName>
        <fullName evidence="14">Exonuclease 1</fullName>
    </recommendedName>
</protein>
<evidence type="ECO:0000313" key="13">
    <source>
        <dbReference type="Proteomes" id="UP000639403"/>
    </source>
</evidence>
<dbReference type="SMART" id="SM00485">
    <property type="entry name" value="XPGN"/>
    <property type="match status" value="1"/>
</dbReference>
<dbReference type="InterPro" id="IPR006085">
    <property type="entry name" value="XPG_DNA_repair_N"/>
</dbReference>